<evidence type="ECO:0000313" key="1">
    <source>
        <dbReference type="EMBL" id="MFD2870384.1"/>
    </source>
</evidence>
<evidence type="ECO:0000313" key="2">
    <source>
        <dbReference type="Proteomes" id="UP001597568"/>
    </source>
</evidence>
<organism evidence="1 2">
    <name type="scientific">Kurthia populi</name>
    <dbReference type="NCBI Taxonomy" id="1562132"/>
    <lineage>
        <taxon>Bacteria</taxon>
        <taxon>Bacillati</taxon>
        <taxon>Bacillota</taxon>
        <taxon>Bacilli</taxon>
        <taxon>Bacillales</taxon>
        <taxon>Caryophanaceae</taxon>
        <taxon>Kurthia</taxon>
    </lineage>
</organism>
<reference evidence="2" key="1">
    <citation type="journal article" date="2019" name="Int. J. Syst. Evol. Microbiol.">
        <title>The Global Catalogue of Microorganisms (GCM) 10K type strain sequencing project: providing services to taxonomists for standard genome sequencing and annotation.</title>
        <authorList>
            <consortium name="The Broad Institute Genomics Platform"/>
            <consortium name="The Broad Institute Genome Sequencing Center for Infectious Disease"/>
            <person name="Wu L."/>
            <person name="Ma J."/>
        </authorList>
    </citation>
    <scope>NUCLEOTIDE SEQUENCE [LARGE SCALE GENOMIC DNA]</scope>
    <source>
        <strain evidence="2">KCTC 33522</strain>
    </source>
</reference>
<comment type="caution">
    <text evidence="1">The sequence shown here is derived from an EMBL/GenBank/DDBJ whole genome shotgun (WGS) entry which is preliminary data.</text>
</comment>
<accession>A0ABW5Y4X7</accession>
<keyword evidence="2" id="KW-1185">Reference proteome</keyword>
<dbReference type="EMBL" id="JBHUOR010000138">
    <property type="protein sequence ID" value="MFD2870384.1"/>
    <property type="molecule type" value="Genomic_DNA"/>
</dbReference>
<sequence length="69" mass="7933">MVDFLDEIIEDGYLVTRYTRDGKTVSHIVRTLIVDDSTVEEVVQEPSIEEQILTETKYQTVLLEMNTGL</sequence>
<protein>
    <submittedName>
        <fullName evidence="1">Uncharacterized protein</fullName>
    </submittedName>
</protein>
<name>A0ABW5Y4X7_9BACL</name>
<gene>
    <name evidence="1" type="ORF">ACFSY7_17970</name>
</gene>
<proteinExistence type="predicted"/>
<dbReference type="Proteomes" id="UP001597568">
    <property type="component" value="Unassembled WGS sequence"/>
</dbReference>